<dbReference type="PANTHER" id="PTHR13617:SF14">
    <property type="entry name" value="PROTEIN ABHD18"/>
    <property type="match status" value="1"/>
</dbReference>
<name>A0A811JVK0_9BILA</name>
<dbReference type="OrthoDB" id="9987145at2759"/>
<dbReference type="EMBL" id="CAJFDH010000001">
    <property type="protein sequence ID" value="CAD5207111.1"/>
    <property type="molecule type" value="Genomic_DNA"/>
</dbReference>
<evidence type="ECO:0008006" key="3">
    <source>
        <dbReference type="Google" id="ProtNLM"/>
    </source>
</evidence>
<sequence>MRCLTKISLKHGIDNYIGKGKSSFFYSERAPPLVITKEWQNNNVECLDAHFQSPLGFYYPELYPTENVMTCHWRGHFIKDVKRRKGLVIILAPTGDHTFTLRERSFTSNLLNEGISSILVENPFYGRRKPPEQFRSSLRNVSDLFVMGASLIVECNYLLRWAIEQGHGPLGLAGVSLGGYMAGLAATNSPVPVAVVPCLSWTSAAPVYTRGALADAINWESLANELQDPKFIDAMAQIKGQDWLHRLDHNPPVKYDDFDRAKTFMWILMEQFTCLSNYPVPLRPDLATFVVAENDAYIEQEGAPHIHQLWPDSAVTSLPNVGHVLGFIQKQSVFRETLIRMLDKAGQAQKQVISK</sequence>
<dbReference type="Proteomes" id="UP000614601">
    <property type="component" value="Unassembled WGS sequence"/>
</dbReference>
<dbReference type="PANTHER" id="PTHR13617">
    <property type="entry name" value="PROTEIN ABHD18"/>
    <property type="match status" value="1"/>
</dbReference>
<evidence type="ECO:0000313" key="1">
    <source>
        <dbReference type="EMBL" id="CAD5207111.1"/>
    </source>
</evidence>
<dbReference type="Pfam" id="PF09752">
    <property type="entry name" value="ABHD18"/>
    <property type="match status" value="1"/>
</dbReference>
<dbReference type="InterPro" id="IPR029058">
    <property type="entry name" value="AB_hydrolase_fold"/>
</dbReference>
<dbReference type="SUPFAM" id="SSF53474">
    <property type="entry name" value="alpha/beta-Hydrolases"/>
    <property type="match status" value="1"/>
</dbReference>
<dbReference type="EMBL" id="CAJFCW020000001">
    <property type="protein sequence ID" value="CAG9084381.1"/>
    <property type="molecule type" value="Genomic_DNA"/>
</dbReference>
<keyword evidence="2" id="KW-1185">Reference proteome</keyword>
<dbReference type="Proteomes" id="UP000783686">
    <property type="component" value="Unassembled WGS sequence"/>
</dbReference>
<evidence type="ECO:0000313" key="2">
    <source>
        <dbReference type="Proteomes" id="UP000614601"/>
    </source>
</evidence>
<organism evidence="1 2">
    <name type="scientific">Bursaphelenchus okinawaensis</name>
    <dbReference type="NCBI Taxonomy" id="465554"/>
    <lineage>
        <taxon>Eukaryota</taxon>
        <taxon>Metazoa</taxon>
        <taxon>Ecdysozoa</taxon>
        <taxon>Nematoda</taxon>
        <taxon>Chromadorea</taxon>
        <taxon>Rhabditida</taxon>
        <taxon>Tylenchina</taxon>
        <taxon>Tylenchomorpha</taxon>
        <taxon>Aphelenchoidea</taxon>
        <taxon>Aphelenchoididae</taxon>
        <taxon>Bursaphelenchus</taxon>
    </lineage>
</organism>
<proteinExistence type="predicted"/>
<comment type="caution">
    <text evidence="1">The sequence shown here is derived from an EMBL/GenBank/DDBJ whole genome shotgun (WGS) entry which is preliminary data.</text>
</comment>
<gene>
    <name evidence="1" type="ORF">BOKJ2_LOCUS1795</name>
</gene>
<dbReference type="InterPro" id="IPR019149">
    <property type="entry name" value="ABHD18"/>
</dbReference>
<accession>A0A811JVK0</accession>
<reference evidence="1" key="1">
    <citation type="submission" date="2020-09" db="EMBL/GenBank/DDBJ databases">
        <authorList>
            <person name="Kikuchi T."/>
        </authorList>
    </citation>
    <scope>NUCLEOTIDE SEQUENCE</scope>
    <source>
        <strain evidence="1">SH1</strain>
    </source>
</reference>
<dbReference type="AlphaFoldDB" id="A0A811JVK0"/>
<protein>
    <recommendedName>
        <fullName evidence="3">AB hydrolase-1 domain-containing protein</fullName>
    </recommendedName>
</protein>
<dbReference type="Gene3D" id="3.40.50.1820">
    <property type="entry name" value="alpha/beta hydrolase"/>
    <property type="match status" value="1"/>
</dbReference>